<organism evidence="3 4">
    <name type="scientific">Bythopirellula goksoeyrii</name>
    <dbReference type="NCBI Taxonomy" id="1400387"/>
    <lineage>
        <taxon>Bacteria</taxon>
        <taxon>Pseudomonadati</taxon>
        <taxon>Planctomycetota</taxon>
        <taxon>Planctomycetia</taxon>
        <taxon>Pirellulales</taxon>
        <taxon>Lacipirellulaceae</taxon>
        <taxon>Bythopirellula</taxon>
    </lineage>
</organism>
<name>A0A5B9QEN1_9BACT</name>
<evidence type="ECO:0000313" key="3">
    <source>
        <dbReference type="EMBL" id="QEG37414.1"/>
    </source>
</evidence>
<evidence type="ECO:0000313" key="4">
    <source>
        <dbReference type="Proteomes" id="UP000323917"/>
    </source>
</evidence>
<dbReference type="InterPro" id="IPR000683">
    <property type="entry name" value="Gfo/Idh/MocA-like_OxRdtase_N"/>
</dbReference>
<evidence type="ECO:0000259" key="2">
    <source>
        <dbReference type="Pfam" id="PF19051"/>
    </source>
</evidence>
<dbReference type="Gene3D" id="3.30.360.10">
    <property type="entry name" value="Dihydrodipicolinate Reductase, domain 2"/>
    <property type="match status" value="1"/>
</dbReference>
<dbReference type="RefSeq" id="WP_168205434.1">
    <property type="nucleotide sequence ID" value="NZ_CP042913.1"/>
</dbReference>
<dbReference type="PROSITE" id="PS51318">
    <property type="entry name" value="TAT"/>
    <property type="match status" value="1"/>
</dbReference>
<gene>
    <name evidence="3" type="primary">iolG_11</name>
    <name evidence="3" type="ORF">Pr1d_47590</name>
</gene>
<dbReference type="PANTHER" id="PTHR43818">
    <property type="entry name" value="BCDNA.GH03377"/>
    <property type="match status" value="1"/>
</dbReference>
<protein>
    <submittedName>
        <fullName evidence="3">Inositol 2-dehydrogenase</fullName>
        <ecNumber evidence="3">1.1.1.18</ecNumber>
    </submittedName>
</protein>
<reference evidence="3 4" key="1">
    <citation type="submission" date="2019-08" db="EMBL/GenBank/DDBJ databases">
        <title>Deep-cultivation of Planctomycetes and their phenomic and genomic characterization uncovers novel biology.</title>
        <authorList>
            <person name="Wiegand S."/>
            <person name="Jogler M."/>
            <person name="Boedeker C."/>
            <person name="Pinto D."/>
            <person name="Vollmers J."/>
            <person name="Rivas-Marin E."/>
            <person name="Kohn T."/>
            <person name="Peeters S.H."/>
            <person name="Heuer A."/>
            <person name="Rast P."/>
            <person name="Oberbeckmann S."/>
            <person name="Bunk B."/>
            <person name="Jeske O."/>
            <person name="Meyerdierks A."/>
            <person name="Storesund J.E."/>
            <person name="Kallscheuer N."/>
            <person name="Luecker S."/>
            <person name="Lage O.M."/>
            <person name="Pohl T."/>
            <person name="Merkel B.J."/>
            <person name="Hornburger P."/>
            <person name="Mueller R.-W."/>
            <person name="Bruemmer F."/>
            <person name="Labrenz M."/>
            <person name="Spormann A.M."/>
            <person name="Op den Camp H."/>
            <person name="Overmann J."/>
            <person name="Amann R."/>
            <person name="Jetten M.S.M."/>
            <person name="Mascher T."/>
            <person name="Medema M.H."/>
            <person name="Devos D.P."/>
            <person name="Kaster A.-K."/>
            <person name="Ovreas L."/>
            <person name="Rohde M."/>
            <person name="Galperin M.Y."/>
            <person name="Jogler C."/>
        </authorList>
    </citation>
    <scope>NUCLEOTIDE SEQUENCE [LARGE SCALE GENOMIC DNA]</scope>
    <source>
        <strain evidence="3 4">Pr1d</strain>
    </source>
</reference>
<dbReference type="GO" id="GO:0050112">
    <property type="term" value="F:inositol 2-dehydrogenase (NAD+) activity"/>
    <property type="evidence" value="ECO:0007669"/>
    <property type="project" value="UniProtKB-EC"/>
</dbReference>
<dbReference type="KEGG" id="bgok:Pr1d_47590"/>
<dbReference type="InterPro" id="IPR006311">
    <property type="entry name" value="TAT_signal"/>
</dbReference>
<dbReference type="SUPFAM" id="SSF55347">
    <property type="entry name" value="Glyceraldehyde-3-phosphate dehydrogenase-like, C-terminal domain"/>
    <property type="match status" value="1"/>
</dbReference>
<feature type="domain" description="Gfo/Idh/MocA-like oxidoreductase N-terminal" evidence="1">
    <location>
        <begin position="33"/>
        <end position="152"/>
    </location>
</feature>
<dbReference type="SUPFAM" id="SSF51735">
    <property type="entry name" value="NAD(P)-binding Rossmann-fold domains"/>
    <property type="match status" value="1"/>
</dbReference>
<dbReference type="InterPro" id="IPR050463">
    <property type="entry name" value="Gfo/Idh/MocA_oxidrdct_glycsds"/>
</dbReference>
<proteinExistence type="predicted"/>
<keyword evidence="4" id="KW-1185">Reference proteome</keyword>
<dbReference type="AlphaFoldDB" id="A0A5B9QEN1"/>
<evidence type="ECO:0000259" key="1">
    <source>
        <dbReference type="Pfam" id="PF01408"/>
    </source>
</evidence>
<dbReference type="InterPro" id="IPR043906">
    <property type="entry name" value="Gfo/Idh/MocA_OxRdtase_bact_C"/>
</dbReference>
<dbReference type="InterPro" id="IPR036291">
    <property type="entry name" value="NAD(P)-bd_dom_sf"/>
</dbReference>
<dbReference type="EMBL" id="CP042913">
    <property type="protein sequence ID" value="QEG37414.1"/>
    <property type="molecule type" value="Genomic_DNA"/>
</dbReference>
<accession>A0A5B9QEN1</accession>
<dbReference type="Pfam" id="PF01408">
    <property type="entry name" value="GFO_IDH_MocA"/>
    <property type="match status" value="1"/>
</dbReference>
<keyword evidence="3" id="KW-0560">Oxidoreductase</keyword>
<dbReference type="Gene3D" id="3.40.50.720">
    <property type="entry name" value="NAD(P)-binding Rossmann-like Domain"/>
    <property type="match status" value="1"/>
</dbReference>
<sequence length="480" mass="52928">MHTINRRLFLGAASASGLAVLSSKVQASETKDIRVAVIGARGRGNEHLQALGKHVVAICDVDEKILHERSAETEQKLGRSIERFVDYRRLLDEADIHAVSIATPNHTHALIAIAAIQAGKDVYVEKPISHDVWEGQQLVAAAELYGRIVQSGTQARSSSGIAEAVEWVQQGGLGKILYAVGTCYKPRMSIGKLSSPLKIPKHIHYDLWCGPAKKQEIFRPELHYDWHWDFNTGNGDIGNQGIHQVDIARWFLGENQLPPRVLSIGGRFGYDDAGNTPNTQIACYDYPQAPLLFETRGLPRSQQAQADWKASMDSYRGSRIGVLIQCEQGHVLVPSYHEAIAFDLDGHEVKRWKKSSDHFANWLDAVARQDKTVLNAEIREGHVSSALCHLAGVSHRVGAASTSDAVAEQVIGNELLANSFDRMVGHLRANDVLLDEDNTKLRLGKWLELDPAGNEVINNSEATALLRPESRPPFAIPEIT</sequence>
<dbReference type="GO" id="GO:0000166">
    <property type="term" value="F:nucleotide binding"/>
    <property type="evidence" value="ECO:0007669"/>
    <property type="project" value="InterPro"/>
</dbReference>
<dbReference type="EC" id="1.1.1.18" evidence="3"/>
<feature type="domain" description="Gfo/Idh/MocA-like oxidoreductase bacterial type C-terminal" evidence="2">
    <location>
        <begin position="195"/>
        <end position="273"/>
    </location>
</feature>
<dbReference type="PANTHER" id="PTHR43818:SF5">
    <property type="entry name" value="OXIDOREDUCTASE FAMILY PROTEIN"/>
    <property type="match status" value="1"/>
</dbReference>
<dbReference type="Proteomes" id="UP000323917">
    <property type="component" value="Chromosome"/>
</dbReference>
<dbReference type="Pfam" id="PF19051">
    <property type="entry name" value="GFO_IDH_MocA_C2"/>
    <property type="match status" value="1"/>
</dbReference>